<dbReference type="Gene3D" id="3.10.180.10">
    <property type="entry name" value="2,3-Dihydroxybiphenyl 1,2-Dioxygenase, domain 1"/>
    <property type="match status" value="1"/>
</dbReference>
<name>A0A1H5MCC5_9MICC</name>
<proteinExistence type="predicted"/>
<dbReference type="EMBL" id="FNTV01000001">
    <property type="protein sequence ID" value="SEE86407.1"/>
    <property type="molecule type" value="Genomic_DNA"/>
</dbReference>
<dbReference type="Proteomes" id="UP000182725">
    <property type="component" value="Unassembled WGS sequence"/>
</dbReference>
<sequence length="123" mass="13149">MAVTGPDFIALQVRDLEKAAAFYENTVGLTRAPFSPPHAVVFDTQPTFAVRDPEPGLDLESGPLGLGVALWLHDPEAVALHSAVAGAGATILREPFEGPFGMTFVFQDLDGYSVTVHDRATRN</sequence>
<dbReference type="InterPro" id="IPR029068">
    <property type="entry name" value="Glyas_Bleomycin-R_OHBP_Dase"/>
</dbReference>
<organism evidence="2 3">
    <name type="scientific">Arthrobacter alpinus</name>
    <dbReference type="NCBI Taxonomy" id="656366"/>
    <lineage>
        <taxon>Bacteria</taxon>
        <taxon>Bacillati</taxon>
        <taxon>Actinomycetota</taxon>
        <taxon>Actinomycetes</taxon>
        <taxon>Micrococcales</taxon>
        <taxon>Micrococcaceae</taxon>
        <taxon>Arthrobacter</taxon>
    </lineage>
</organism>
<dbReference type="SUPFAM" id="SSF54593">
    <property type="entry name" value="Glyoxalase/Bleomycin resistance protein/Dihydroxybiphenyl dioxygenase"/>
    <property type="match status" value="1"/>
</dbReference>
<dbReference type="Pfam" id="PF00903">
    <property type="entry name" value="Glyoxalase"/>
    <property type="match status" value="1"/>
</dbReference>
<gene>
    <name evidence="2" type="ORF">SAMN04489740_2839</name>
</gene>
<dbReference type="InterPro" id="IPR037523">
    <property type="entry name" value="VOC_core"/>
</dbReference>
<dbReference type="PROSITE" id="PS51819">
    <property type="entry name" value="VOC"/>
    <property type="match status" value="1"/>
</dbReference>
<evidence type="ECO:0000259" key="1">
    <source>
        <dbReference type="PROSITE" id="PS51819"/>
    </source>
</evidence>
<evidence type="ECO:0000313" key="3">
    <source>
        <dbReference type="Proteomes" id="UP000182725"/>
    </source>
</evidence>
<reference evidence="2 3" key="1">
    <citation type="submission" date="2016-10" db="EMBL/GenBank/DDBJ databases">
        <authorList>
            <person name="de Groot N.N."/>
        </authorList>
    </citation>
    <scope>NUCLEOTIDE SEQUENCE [LARGE SCALE GENOMIC DNA]</scope>
    <source>
        <strain evidence="2 3">DSM 22274</strain>
    </source>
</reference>
<dbReference type="AlphaFoldDB" id="A0A1H5MCC5"/>
<dbReference type="RefSeq" id="WP_074712169.1">
    <property type="nucleotide sequence ID" value="NZ_FNTV01000001.1"/>
</dbReference>
<accession>A0A1H5MCC5</accession>
<dbReference type="InterPro" id="IPR004360">
    <property type="entry name" value="Glyas_Fos-R_dOase_dom"/>
</dbReference>
<dbReference type="PANTHER" id="PTHR36503:SF1">
    <property type="entry name" value="BLR2520 PROTEIN"/>
    <property type="match status" value="1"/>
</dbReference>
<evidence type="ECO:0000313" key="2">
    <source>
        <dbReference type="EMBL" id="SEE86407.1"/>
    </source>
</evidence>
<dbReference type="PANTHER" id="PTHR36503">
    <property type="entry name" value="BLR2520 PROTEIN"/>
    <property type="match status" value="1"/>
</dbReference>
<feature type="domain" description="VOC" evidence="1">
    <location>
        <begin position="5"/>
        <end position="119"/>
    </location>
</feature>
<protein>
    <recommendedName>
        <fullName evidence="1">VOC domain-containing protein</fullName>
    </recommendedName>
</protein>